<gene>
    <name evidence="1" type="ORF">S06H3_10800</name>
</gene>
<dbReference type="AlphaFoldDB" id="X1M8F6"/>
<reference evidence="1" key="1">
    <citation type="journal article" date="2014" name="Front. Microbiol.">
        <title>High frequency of phylogenetically diverse reductive dehalogenase-homologous genes in deep subseafloor sedimentary metagenomes.</title>
        <authorList>
            <person name="Kawai M."/>
            <person name="Futagami T."/>
            <person name="Toyoda A."/>
            <person name="Takaki Y."/>
            <person name="Nishi S."/>
            <person name="Hori S."/>
            <person name="Arai W."/>
            <person name="Tsubouchi T."/>
            <person name="Morono Y."/>
            <person name="Uchiyama I."/>
            <person name="Ito T."/>
            <person name="Fujiyama A."/>
            <person name="Inagaki F."/>
            <person name="Takami H."/>
        </authorList>
    </citation>
    <scope>NUCLEOTIDE SEQUENCE</scope>
    <source>
        <strain evidence="1">Expedition CK06-06</strain>
    </source>
</reference>
<protein>
    <submittedName>
        <fullName evidence="1">Uncharacterized protein</fullName>
    </submittedName>
</protein>
<proteinExistence type="predicted"/>
<sequence>MMTGSPDWTRTKRIVRQNVDKQIGGVYFLVEDPSERIDYAG</sequence>
<name>X1M8F6_9ZZZZ</name>
<organism evidence="1">
    <name type="scientific">marine sediment metagenome</name>
    <dbReference type="NCBI Taxonomy" id="412755"/>
    <lineage>
        <taxon>unclassified sequences</taxon>
        <taxon>metagenomes</taxon>
        <taxon>ecological metagenomes</taxon>
    </lineage>
</organism>
<comment type="caution">
    <text evidence="1">The sequence shown here is derived from an EMBL/GenBank/DDBJ whole genome shotgun (WGS) entry which is preliminary data.</text>
</comment>
<dbReference type="EMBL" id="BARV01005087">
    <property type="protein sequence ID" value="GAI10955.1"/>
    <property type="molecule type" value="Genomic_DNA"/>
</dbReference>
<evidence type="ECO:0000313" key="1">
    <source>
        <dbReference type="EMBL" id="GAI10955.1"/>
    </source>
</evidence>
<accession>X1M8F6</accession>